<evidence type="ECO:0000256" key="2">
    <source>
        <dbReference type="ARBA" id="ARBA00022670"/>
    </source>
</evidence>
<evidence type="ECO:0000256" key="6">
    <source>
        <dbReference type="SAM" id="MobiDB-lite"/>
    </source>
</evidence>
<evidence type="ECO:0000313" key="9">
    <source>
        <dbReference type="EMBL" id="REH39021.1"/>
    </source>
</evidence>
<keyword evidence="2 5" id="KW-0645">Protease</keyword>
<dbReference type="CDD" id="cd07560">
    <property type="entry name" value="Peptidase_S41_CPP"/>
    <property type="match status" value="1"/>
</dbReference>
<evidence type="ECO:0000256" key="4">
    <source>
        <dbReference type="ARBA" id="ARBA00022825"/>
    </source>
</evidence>
<dbReference type="Pfam" id="PF11818">
    <property type="entry name" value="DUF3340"/>
    <property type="match status" value="1"/>
</dbReference>
<dbReference type="Gene3D" id="2.30.42.10">
    <property type="match status" value="1"/>
</dbReference>
<sequence>MFTLPDSRFAMFSTRHLMSACSALVLCLAMPSAWAADTVVAEKAAPKTAAVAVRKNLTPTAEQAKASRLVARQLSVLHYNKTPLNDELSADIWTRYLSDLDGQHVYFLASDIEQFKAQRLRLDDELKAGDLDPAFAMFNRYQKRAHERFQFVLTKLDKQRKDVLNFSGNERLLNDRKDAPWVATAAEMDTLWLNRLRSAALALKLDGKSDDDIIATLTRRYRSQLKALSQNRDEDAFSIFMNALTETYDPHTSYFSPRSSENFNINMSLQLEGIGAVLQTDDEYTKVVRLVPAGPADKSRQLKPNDKIVAVGEGEKELVDVIGWRIDEVVELIRGPKGTTVRLQIIPSDGGARKTISLVRNTVALEDQAASKKVIELTRNGDTKRIGVIKLPAFYADFQGQQNGDPNYRSTTRDVRKLIDELKKANVQGLILDLRNNGGGSLSEVNDLIGEFISTGPTVQVRDARGRIETLGDGNPDVGYKGPLVVMINRLSASAAEIFAGAIQDYGRGLVVGSTSFGKGSVQSIRDLGHGQLKITEAKFYRISGASTQNKGVEPDLFLPEVFDPKDIGESALPHAMPWDTIRPSRFQQLNEWKDKLSVLAQTSKTRQNKDPDIRFLNDQIKLLADLKAQNTSSLNEKVRLSEKQALDERRLSIENRRRVAKKQAPLKTWEEAEKQLEAQNPDNDPNFERPEEQALLREAAEILLDSEQITESAASLPSYLKRNADSPFVKR</sequence>
<feature type="domain" description="PDZ" evidence="8">
    <location>
        <begin position="264"/>
        <end position="334"/>
    </location>
</feature>
<evidence type="ECO:0000256" key="7">
    <source>
        <dbReference type="SAM" id="SignalP"/>
    </source>
</evidence>
<gene>
    <name evidence="9" type="ORF">DFR26_1194</name>
</gene>
<dbReference type="GO" id="GO:0004175">
    <property type="term" value="F:endopeptidase activity"/>
    <property type="evidence" value="ECO:0007669"/>
    <property type="project" value="TreeGrafter"/>
</dbReference>
<dbReference type="FunFam" id="3.90.226.10:FF:000090">
    <property type="entry name" value="Tail-specific protease"/>
    <property type="match status" value="1"/>
</dbReference>
<keyword evidence="10" id="KW-1185">Reference proteome</keyword>
<dbReference type="GO" id="GO:0006508">
    <property type="term" value="P:proteolysis"/>
    <property type="evidence" value="ECO:0007669"/>
    <property type="project" value="UniProtKB-KW"/>
</dbReference>
<accession>A0A3E0H698</accession>
<reference evidence="9 10" key="1">
    <citation type="submission" date="2018-08" db="EMBL/GenBank/DDBJ databases">
        <title>Genomic Encyclopedia of Type Strains, Phase IV (KMG-IV): sequencing the most valuable type-strain genomes for metagenomic binning, comparative biology and taxonomic classification.</title>
        <authorList>
            <person name="Goeker M."/>
        </authorList>
    </citation>
    <scope>NUCLEOTIDE SEQUENCE [LARGE SCALE GENOMIC DNA]</scope>
    <source>
        <strain evidence="9 10">DSM 26022</strain>
    </source>
</reference>
<feature type="signal peptide" evidence="7">
    <location>
        <begin position="1"/>
        <end position="35"/>
    </location>
</feature>
<dbReference type="InterPro" id="IPR036034">
    <property type="entry name" value="PDZ_sf"/>
</dbReference>
<dbReference type="AlphaFoldDB" id="A0A3E0H698"/>
<name>A0A3E0H698_9GAMM</name>
<comment type="similarity">
    <text evidence="1 5">Belongs to the peptidase S41A family.</text>
</comment>
<dbReference type="Pfam" id="PF00595">
    <property type="entry name" value="PDZ"/>
    <property type="match status" value="1"/>
</dbReference>
<keyword evidence="7" id="KW-0732">Signal</keyword>
<evidence type="ECO:0000256" key="1">
    <source>
        <dbReference type="ARBA" id="ARBA00009179"/>
    </source>
</evidence>
<dbReference type="Pfam" id="PF17804">
    <property type="entry name" value="TSP_NTD"/>
    <property type="match status" value="1"/>
</dbReference>
<dbReference type="GO" id="GO:0030288">
    <property type="term" value="C:outer membrane-bounded periplasmic space"/>
    <property type="evidence" value="ECO:0007669"/>
    <property type="project" value="TreeGrafter"/>
</dbReference>
<evidence type="ECO:0000256" key="3">
    <source>
        <dbReference type="ARBA" id="ARBA00022801"/>
    </source>
</evidence>
<feature type="chain" id="PRO_5017725607" evidence="7">
    <location>
        <begin position="36"/>
        <end position="732"/>
    </location>
</feature>
<dbReference type="Proteomes" id="UP000256774">
    <property type="component" value="Unassembled WGS sequence"/>
</dbReference>
<dbReference type="SMART" id="SM00228">
    <property type="entry name" value="PDZ"/>
    <property type="match status" value="1"/>
</dbReference>
<evidence type="ECO:0000313" key="10">
    <source>
        <dbReference type="Proteomes" id="UP000256774"/>
    </source>
</evidence>
<dbReference type="PANTHER" id="PTHR32060">
    <property type="entry name" value="TAIL-SPECIFIC PROTEASE"/>
    <property type="match status" value="1"/>
</dbReference>
<dbReference type="PANTHER" id="PTHR32060:SF22">
    <property type="entry name" value="CARBOXYL-TERMINAL-PROCESSING PEPTIDASE 3, CHLOROPLASTIC"/>
    <property type="match status" value="1"/>
</dbReference>
<dbReference type="GO" id="GO:0007165">
    <property type="term" value="P:signal transduction"/>
    <property type="evidence" value="ECO:0007669"/>
    <property type="project" value="TreeGrafter"/>
</dbReference>
<dbReference type="InterPro" id="IPR040573">
    <property type="entry name" value="TSP_N"/>
</dbReference>
<dbReference type="SUPFAM" id="SSF50156">
    <property type="entry name" value="PDZ domain-like"/>
    <property type="match status" value="1"/>
</dbReference>
<keyword evidence="4 5" id="KW-0720">Serine protease</keyword>
<dbReference type="CDD" id="cd06782">
    <property type="entry name" value="cpPDZ_CPP-like"/>
    <property type="match status" value="1"/>
</dbReference>
<dbReference type="PROSITE" id="PS50106">
    <property type="entry name" value="PDZ"/>
    <property type="match status" value="1"/>
</dbReference>
<proteinExistence type="inferred from homology"/>
<dbReference type="Pfam" id="PF03572">
    <property type="entry name" value="Peptidase_S41"/>
    <property type="match status" value="1"/>
</dbReference>
<dbReference type="EMBL" id="QUNR01000002">
    <property type="protein sequence ID" value="REH39021.1"/>
    <property type="molecule type" value="Genomic_DNA"/>
</dbReference>
<dbReference type="Gene3D" id="3.90.226.10">
    <property type="entry name" value="2-enoyl-CoA Hydratase, Chain A, domain 1"/>
    <property type="match status" value="1"/>
</dbReference>
<dbReference type="InterPro" id="IPR001478">
    <property type="entry name" value="PDZ"/>
</dbReference>
<dbReference type="GO" id="GO:0008236">
    <property type="term" value="F:serine-type peptidase activity"/>
    <property type="evidence" value="ECO:0007669"/>
    <property type="project" value="UniProtKB-KW"/>
</dbReference>
<dbReference type="InterPro" id="IPR029045">
    <property type="entry name" value="ClpP/crotonase-like_dom_sf"/>
</dbReference>
<keyword evidence="3 5" id="KW-0378">Hydrolase</keyword>
<evidence type="ECO:0000259" key="8">
    <source>
        <dbReference type="PROSITE" id="PS50106"/>
    </source>
</evidence>
<dbReference type="SMART" id="SM00245">
    <property type="entry name" value="TSPc"/>
    <property type="match status" value="1"/>
</dbReference>
<feature type="region of interest" description="Disordered" evidence="6">
    <location>
        <begin position="675"/>
        <end position="696"/>
    </location>
</feature>
<dbReference type="InterPro" id="IPR004447">
    <property type="entry name" value="Peptidase_S41A"/>
</dbReference>
<dbReference type="NCBIfam" id="TIGR00225">
    <property type="entry name" value="prc"/>
    <property type="match status" value="1"/>
</dbReference>
<evidence type="ECO:0000256" key="5">
    <source>
        <dbReference type="RuleBase" id="RU004404"/>
    </source>
</evidence>
<comment type="caution">
    <text evidence="9">The sequence shown here is derived from an EMBL/GenBank/DDBJ whole genome shotgun (WGS) entry which is preliminary data.</text>
</comment>
<dbReference type="SUPFAM" id="SSF52096">
    <property type="entry name" value="ClpP/crotonase"/>
    <property type="match status" value="1"/>
</dbReference>
<feature type="compositionally biased region" description="Basic and acidic residues" evidence="6">
    <location>
        <begin position="687"/>
        <end position="696"/>
    </location>
</feature>
<dbReference type="InterPro" id="IPR020992">
    <property type="entry name" value="Tail_Prtase_C"/>
</dbReference>
<dbReference type="InterPro" id="IPR005151">
    <property type="entry name" value="Tail-specific_protease"/>
</dbReference>
<organism evidence="9 10">
    <name type="scientific">Paraperlucidibaca baekdonensis</name>
    <dbReference type="NCBI Taxonomy" id="748120"/>
    <lineage>
        <taxon>Bacteria</taxon>
        <taxon>Pseudomonadati</taxon>
        <taxon>Pseudomonadota</taxon>
        <taxon>Gammaproteobacteria</taxon>
        <taxon>Moraxellales</taxon>
        <taxon>Moraxellaceae</taxon>
        <taxon>Paraperlucidibaca</taxon>
    </lineage>
</organism>
<protein>
    <submittedName>
        <fullName evidence="9">S41A family C-terminal processing peptidase-1</fullName>
    </submittedName>
</protein>